<dbReference type="InterPro" id="IPR032675">
    <property type="entry name" value="LRR_dom_sf"/>
</dbReference>
<feature type="region of interest" description="Disordered" evidence="6">
    <location>
        <begin position="635"/>
        <end position="663"/>
    </location>
</feature>
<accession>A0A6A2ZC58</accession>
<sequence length="663" mass="72792">MYVMAATTDSGDSAALRSLADEWKNLPPGWLRGDPCRDGWVGIECSGSRVTLITLPSMNLEGELSGDLSILSELQQLDLSYNDLTGPLPSTIGNLKKLTNLSLNSNGFTGTIPPSIGNLSNLYWLDLADNQLEGPIPVSDGSTPGLDMLAHTKHFHFGKNKLSGQIPSKLFSSNMSLIHLTRANAGGGVSISTERFDSNSLSGKLPSNLNNLTNVHELFLSNNRLIGPLPNLTGMSTLSTLMMEDIKLQGQVPATFFELPHLQAVVLKWNRLNGTLVINPSSSNQLHIIDLQNNEISDFNYAGTYSFEIVLEGNPVCKETGKTDTYCKPPIDFLVFDPSKELSADFMLVGPNLEPHMQMCTSIYRNTRSHQVPVETVSLSDPDGFISISSLEPCNQTYKPPSKYFGPYAFDGHKYEHFSDDPVKPKNASLAIKIGAAAGSSVLFLMLMLAGVYVYRQKKKADRVTKRSNPFAHWDSRKTSGSFPQLKGARCFSFEELKKYTNNFSEACDIGSGGYGKYLGSIDSEFLSYRFIEELYQTGELIAIKRAQQGSMQGGLEFKTEIELLSRVHHKNVNILKCREVGNQNGLAKTAKSSPRGLEKYVDVALSCVEESRVDRPAMGEVVKEIENIMQMAGLNPNAESASSSSTYEDSTKGLSHPYRDKA</sequence>
<evidence type="ECO:0000256" key="3">
    <source>
        <dbReference type="ARBA" id="ARBA00022737"/>
    </source>
</evidence>
<reference evidence="8" key="1">
    <citation type="submission" date="2019-09" db="EMBL/GenBank/DDBJ databases">
        <title>Draft genome information of white flower Hibiscus syriacus.</title>
        <authorList>
            <person name="Kim Y.-M."/>
        </authorList>
    </citation>
    <scope>NUCLEOTIDE SEQUENCE [LARGE SCALE GENOMIC DNA]</scope>
    <source>
        <strain evidence="8">YM2019G1</strain>
    </source>
</reference>
<evidence type="ECO:0000313" key="9">
    <source>
        <dbReference type="Proteomes" id="UP000436088"/>
    </source>
</evidence>
<organism evidence="8 9">
    <name type="scientific">Hibiscus syriacus</name>
    <name type="common">Rose of Sharon</name>
    <dbReference type="NCBI Taxonomy" id="106335"/>
    <lineage>
        <taxon>Eukaryota</taxon>
        <taxon>Viridiplantae</taxon>
        <taxon>Streptophyta</taxon>
        <taxon>Embryophyta</taxon>
        <taxon>Tracheophyta</taxon>
        <taxon>Spermatophyta</taxon>
        <taxon>Magnoliopsida</taxon>
        <taxon>eudicotyledons</taxon>
        <taxon>Gunneridae</taxon>
        <taxon>Pentapetalae</taxon>
        <taxon>rosids</taxon>
        <taxon>malvids</taxon>
        <taxon>Malvales</taxon>
        <taxon>Malvaceae</taxon>
        <taxon>Malvoideae</taxon>
        <taxon>Hibiscus</taxon>
    </lineage>
</organism>
<keyword evidence="8" id="KW-0418">Kinase</keyword>
<evidence type="ECO:0000256" key="7">
    <source>
        <dbReference type="SAM" id="Phobius"/>
    </source>
</evidence>
<evidence type="ECO:0000256" key="5">
    <source>
        <dbReference type="ARBA" id="ARBA00023180"/>
    </source>
</evidence>
<dbReference type="PANTHER" id="PTHR45974">
    <property type="entry name" value="RECEPTOR-LIKE PROTEIN 55"/>
    <property type="match status" value="1"/>
</dbReference>
<dbReference type="InterPro" id="IPR001611">
    <property type="entry name" value="Leu-rich_rpt"/>
</dbReference>
<keyword evidence="2" id="KW-0732">Signal</keyword>
<comment type="caution">
    <text evidence="8">The sequence shown here is derived from an EMBL/GenBank/DDBJ whole genome shotgun (WGS) entry which is preliminary data.</text>
</comment>
<dbReference type="SUPFAM" id="SSF56112">
    <property type="entry name" value="Protein kinase-like (PK-like)"/>
    <property type="match status" value="1"/>
</dbReference>
<dbReference type="PANTHER" id="PTHR45974:SF266">
    <property type="entry name" value="LEUCINE-RICH REPEAT RECEPTOR PROTEIN KINASE HPCA1"/>
    <property type="match status" value="1"/>
</dbReference>
<protein>
    <submittedName>
        <fullName evidence="8">Leucine-rich repeat protein kinase family protein, putative isoform 2</fullName>
    </submittedName>
</protein>
<evidence type="ECO:0000313" key="8">
    <source>
        <dbReference type="EMBL" id="KAE8689518.1"/>
    </source>
</evidence>
<feature type="compositionally biased region" description="Low complexity" evidence="6">
    <location>
        <begin position="639"/>
        <end position="649"/>
    </location>
</feature>
<dbReference type="GO" id="GO:0016301">
    <property type="term" value="F:kinase activity"/>
    <property type="evidence" value="ECO:0007669"/>
    <property type="project" value="UniProtKB-KW"/>
</dbReference>
<keyword evidence="7" id="KW-0812">Transmembrane</keyword>
<keyword evidence="9" id="KW-1185">Reference proteome</keyword>
<name>A0A6A2ZC58_HIBSY</name>
<dbReference type="FunFam" id="3.80.10.10:FF:000363">
    <property type="entry name" value="Leucine-rich repeat family protein"/>
    <property type="match status" value="1"/>
</dbReference>
<dbReference type="InterPro" id="IPR011009">
    <property type="entry name" value="Kinase-like_dom_sf"/>
</dbReference>
<dbReference type="Gene3D" id="3.80.10.10">
    <property type="entry name" value="Ribonuclease Inhibitor"/>
    <property type="match status" value="2"/>
</dbReference>
<dbReference type="SUPFAM" id="SSF52058">
    <property type="entry name" value="L domain-like"/>
    <property type="match status" value="1"/>
</dbReference>
<proteinExistence type="predicted"/>
<evidence type="ECO:0000256" key="6">
    <source>
        <dbReference type="SAM" id="MobiDB-lite"/>
    </source>
</evidence>
<dbReference type="AlphaFoldDB" id="A0A6A2ZC58"/>
<comment type="subcellular location">
    <subcellularLocation>
        <location evidence="1">Membrane</location>
    </subcellularLocation>
</comment>
<evidence type="ECO:0000256" key="1">
    <source>
        <dbReference type="ARBA" id="ARBA00004370"/>
    </source>
</evidence>
<dbReference type="Proteomes" id="UP000436088">
    <property type="component" value="Unassembled WGS sequence"/>
</dbReference>
<keyword evidence="8" id="KW-0808">Transferase</keyword>
<keyword evidence="7" id="KW-1133">Transmembrane helix</keyword>
<keyword evidence="3" id="KW-0677">Repeat</keyword>
<feature type="transmembrane region" description="Helical" evidence="7">
    <location>
        <begin position="434"/>
        <end position="455"/>
    </location>
</feature>
<dbReference type="Pfam" id="PF13855">
    <property type="entry name" value="LRR_8"/>
    <property type="match status" value="1"/>
</dbReference>
<dbReference type="GO" id="GO:0016020">
    <property type="term" value="C:membrane"/>
    <property type="evidence" value="ECO:0007669"/>
    <property type="project" value="UniProtKB-SubCell"/>
</dbReference>
<keyword evidence="5" id="KW-0325">Glycoprotein</keyword>
<gene>
    <name evidence="8" type="ORF">F3Y22_tig00110933pilonHSYRG00010</name>
</gene>
<dbReference type="EMBL" id="VEPZ02001168">
    <property type="protein sequence ID" value="KAE8689518.1"/>
    <property type="molecule type" value="Genomic_DNA"/>
</dbReference>
<dbReference type="Gene3D" id="3.30.200.20">
    <property type="entry name" value="Phosphorylase Kinase, domain 1"/>
    <property type="match status" value="1"/>
</dbReference>
<evidence type="ECO:0000256" key="4">
    <source>
        <dbReference type="ARBA" id="ARBA00023136"/>
    </source>
</evidence>
<evidence type="ECO:0000256" key="2">
    <source>
        <dbReference type="ARBA" id="ARBA00022729"/>
    </source>
</evidence>
<keyword evidence="4 7" id="KW-0472">Membrane</keyword>